<dbReference type="InterPro" id="IPR011042">
    <property type="entry name" value="6-blade_b-propeller_TolB-like"/>
</dbReference>
<evidence type="ECO:0000256" key="1">
    <source>
        <dbReference type="SAM" id="Phobius"/>
    </source>
</evidence>
<keyword evidence="2" id="KW-0732">Signal</keyword>
<dbReference type="EMBL" id="SJPQ01000003">
    <property type="protein sequence ID" value="TWT87128.1"/>
    <property type="molecule type" value="Genomic_DNA"/>
</dbReference>
<accession>A0A5C5ZIW7</accession>
<dbReference type="PANTHER" id="PTHR36842:SF1">
    <property type="entry name" value="PROTEIN TOLB"/>
    <property type="match status" value="1"/>
</dbReference>
<evidence type="ECO:0000313" key="3">
    <source>
        <dbReference type="EMBL" id="TWT87128.1"/>
    </source>
</evidence>
<evidence type="ECO:0000256" key="2">
    <source>
        <dbReference type="SAM" id="SignalP"/>
    </source>
</evidence>
<dbReference type="Gene3D" id="2.120.10.30">
    <property type="entry name" value="TolB, C-terminal domain"/>
    <property type="match status" value="2"/>
</dbReference>
<organism evidence="3 4">
    <name type="scientific">Pseudobythopirellula maris</name>
    <dbReference type="NCBI Taxonomy" id="2527991"/>
    <lineage>
        <taxon>Bacteria</taxon>
        <taxon>Pseudomonadati</taxon>
        <taxon>Planctomycetota</taxon>
        <taxon>Planctomycetia</taxon>
        <taxon>Pirellulales</taxon>
        <taxon>Lacipirellulaceae</taxon>
        <taxon>Pseudobythopirellula</taxon>
    </lineage>
</organism>
<dbReference type="Proteomes" id="UP000315440">
    <property type="component" value="Unassembled WGS sequence"/>
</dbReference>
<feature type="transmembrane region" description="Helical" evidence="1">
    <location>
        <begin position="553"/>
        <end position="570"/>
    </location>
</feature>
<dbReference type="AlphaFoldDB" id="A0A5C5ZIW7"/>
<proteinExistence type="predicted"/>
<comment type="caution">
    <text evidence="3">The sequence shown here is derived from an EMBL/GenBank/DDBJ whole genome shotgun (WGS) entry which is preliminary data.</text>
</comment>
<feature type="signal peptide" evidence="2">
    <location>
        <begin position="1"/>
        <end position="19"/>
    </location>
</feature>
<reference evidence="3 4" key="1">
    <citation type="submission" date="2019-02" db="EMBL/GenBank/DDBJ databases">
        <title>Deep-cultivation of Planctomycetes and their phenomic and genomic characterization uncovers novel biology.</title>
        <authorList>
            <person name="Wiegand S."/>
            <person name="Jogler M."/>
            <person name="Boedeker C."/>
            <person name="Pinto D."/>
            <person name="Vollmers J."/>
            <person name="Rivas-Marin E."/>
            <person name="Kohn T."/>
            <person name="Peeters S.H."/>
            <person name="Heuer A."/>
            <person name="Rast P."/>
            <person name="Oberbeckmann S."/>
            <person name="Bunk B."/>
            <person name="Jeske O."/>
            <person name="Meyerdierks A."/>
            <person name="Storesund J.E."/>
            <person name="Kallscheuer N."/>
            <person name="Luecker S."/>
            <person name="Lage O.M."/>
            <person name="Pohl T."/>
            <person name="Merkel B.J."/>
            <person name="Hornburger P."/>
            <person name="Mueller R.-W."/>
            <person name="Bruemmer F."/>
            <person name="Labrenz M."/>
            <person name="Spormann A.M."/>
            <person name="Op Den Camp H."/>
            <person name="Overmann J."/>
            <person name="Amann R."/>
            <person name="Jetten M.S.M."/>
            <person name="Mascher T."/>
            <person name="Medema M.H."/>
            <person name="Devos D.P."/>
            <person name="Kaster A.-K."/>
            <person name="Ovreas L."/>
            <person name="Rohde M."/>
            <person name="Galperin M.Y."/>
            <person name="Jogler C."/>
        </authorList>
    </citation>
    <scope>NUCLEOTIDE SEQUENCE [LARGE SCALE GENOMIC DNA]</scope>
    <source>
        <strain evidence="3 4">Mal64</strain>
    </source>
</reference>
<dbReference type="SUPFAM" id="SSF69304">
    <property type="entry name" value="Tricorn protease N-terminal domain"/>
    <property type="match status" value="2"/>
</dbReference>
<dbReference type="PANTHER" id="PTHR36842">
    <property type="entry name" value="PROTEIN TOLB HOMOLOG"/>
    <property type="match status" value="1"/>
</dbReference>
<sequence precursor="true">MTRLLLAVFALNTAASVAAEPITRLLINRRLSTNGIEITPDGSHIVFWEIGPPGERRGDLLAMPIDGSEPPRVILEAEDFTRSIVARPGNYELLMLPDSNRVLAANPVNPQMGNQLFSVAVDGSGAVSISPRPLGGNFFSWELSPDGSRVLYSSNFFSANYGIYTAPTDGSGAFTLLAPPDADTGGGEFLPDGQSVVYVKRNQLVVEPTDGGAELEIGDLPADAAFLKVTPDGRYASFGRGELYQADLTRPDSIERIDMFGNARTIPKISGDGTAVVFPDNSVDLYAKTLANDTLVLLTEGVGSVGGPNAEVLIGDRVAFASGTQLYSQNLAGTDLRQFTTTPQFDEYQSTTLGRIASAGDGETVLFVGEFNADRRAELFAAPLLGGEATQLSDTAPFLASSSDTRIGPLELVADNQVLFGILYGVRFSNEATNLFTVPVDGSSASRQLTFFPDDFRISELEVSPDGRWAVFTVTDYDARFPDFGDTPREAMGVFAVEVETGIVTPLSAGMTDVYVGDIRFIGDTGQVMFGIYNSQDQTTSLMVSNLLAIPEPLGLAMALSAAAIVGAAVRQR</sequence>
<evidence type="ECO:0000313" key="4">
    <source>
        <dbReference type="Proteomes" id="UP000315440"/>
    </source>
</evidence>
<dbReference type="SUPFAM" id="SSF82171">
    <property type="entry name" value="DPP6 N-terminal domain-like"/>
    <property type="match status" value="1"/>
</dbReference>
<keyword evidence="1" id="KW-0472">Membrane</keyword>
<keyword evidence="1" id="KW-1133">Transmembrane helix</keyword>
<name>A0A5C5ZIW7_9BACT</name>
<keyword evidence="4" id="KW-1185">Reference proteome</keyword>
<feature type="chain" id="PRO_5023082661" description="Translocation protein TolB" evidence="2">
    <location>
        <begin position="20"/>
        <end position="573"/>
    </location>
</feature>
<evidence type="ECO:0008006" key="5">
    <source>
        <dbReference type="Google" id="ProtNLM"/>
    </source>
</evidence>
<gene>
    <name evidence="3" type="ORF">Mal64_26630</name>
</gene>
<protein>
    <recommendedName>
        <fullName evidence="5">Translocation protein TolB</fullName>
    </recommendedName>
</protein>
<keyword evidence="1" id="KW-0812">Transmembrane</keyword>